<evidence type="ECO:0000313" key="4">
    <source>
        <dbReference type="Proteomes" id="UP000444185"/>
    </source>
</evidence>
<keyword evidence="2" id="KW-0732">Signal</keyword>
<evidence type="ECO:0000256" key="1">
    <source>
        <dbReference type="PROSITE-ProRule" id="PRU00339"/>
    </source>
</evidence>
<dbReference type="AlphaFoldDB" id="A0A844Y0W7"/>
<dbReference type="PANTHER" id="PTHR45588">
    <property type="entry name" value="TPR DOMAIN-CONTAINING PROTEIN"/>
    <property type="match status" value="1"/>
</dbReference>
<gene>
    <name evidence="3" type="ORF">GRI42_07765</name>
</gene>
<dbReference type="PANTHER" id="PTHR45588:SF1">
    <property type="entry name" value="WW DOMAIN-CONTAINING PROTEIN"/>
    <property type="match status" value="1"/>
</dbReference>
<dbReference type="SUPFAM" id="SSF48452">
    <property type="entry name" value="TPR-like"/>
    <property type="match status" value="1"/>
</dbReference>
<keyword evidence="1" id="KW-0802">TPR repeat</keyword>
<evidence type="ECO:0008006" key="5">
    <source>
        <dbReference type="Google" id="ProtNLM"/>
    </source>
</evidence>
<sequence length="508" mass="55107">MKKLAITTAALLMAATANAHTGHGAEENATLAQVGTEFMVMETSANEAAKQPFLRGLALLHNFEYGYAAEEFQRAQAADPGFVMAYWGEAMTHNHSLWDDQDRDAALAALAKLGATLAERAAKARNATERQWLDAVETLYGEGTKEERDLAYLAKMRAMLAARPDDIDMRAFTGLAVLASSHGGRQLPVYMEAAGVLEQGFMTHEMHPGILHYLIHSYDDPVHAPLGKRMAERYAVVAPDAGHAQHMVSHIFHALADWQAVERANVNADAVVDRQRASQGRDPSSCGHYNEWLAYALLQQGKDAAPLIAECRAQAEAQIAGGPKGRLGYGPASSYSGMAMWNGVATGTWAPPLEGVDEGFLLTRFDQAYSRLMRAGDDRQEVAAALDRMKALAVEIDAALKEESPYDTWVRPWMMRQVAQGEALLVLAEGRTDEGLALLRAAAQQESATPVVYGPPPVGKPGWEILAEHLAAAGRYKEAAEAYREALAFAPGRRLSMEGLARAQATSR</sequence>
<dbReference type="RefSeq" id="WP_160607770.1">
    <property type="nucleotide sequence ID" value="NZ_WTYF01000004.1"/>
</dbReference>
<reference evidence="3 4" key="1">
    <citation type="submission" date="2019-12" db="EMBL/GenBank/DDBJ databases">
        <title>Genomic-based taxomic classification of the family Erythrobacteraceae.</title>
        <authorList>
            <person name="Xu L."/>
        </authorList>
    </citation>
    <scope>NUCLEOTIDE SEQUENCE [LARGE SCALE GENOMIC DNA]</scope>
    <source>
        <strain evidence="3 4">DSM 16225</strain>
    </source>
</reference>
<comment type="caution">
    <text evidence="3">The sequence shown here is derived from an EMBL/GenBank/DDBJ whole genome shotgun (WGS) entry which is preliminary data.</text>
</comment>
<name>A0A844Y0W7_9SPHN</name>
<evidence type="ECO:0000313" key="3">
    <source>
        <dbReference type="EMBL" id="MXO51199.1"/>
    </source>
</evidence>
<keyword evidence="4" id="KW-1185">Reference proteome</keyword>
<dbReference type="InterPro" id="IPR011990">
    <property type="entry name" value="TPR-like_helical_dom_sf"/>
</dbReference>
<protein>
    <recommendedName>
        <fullName evidence="5">Tetratricopeptide repeat protein</fullName>
    </recommendedName>
</protein>
<dbReference type="EMBL" id="WTYF01000004">
    <property type="protein sequence ID" value="MXO51199.1"/>
    <property type="molecule type" value="Genomic_DNA"/>
</dbReference>
<feature type="repeat" description="TPR" evidence="1">
    <location>
        <begin position="460"/>
        <end position="493"/>
    </location>
</feature>
<evidence type="ECO:0000256" key="2">
    <source>
        <dbReference type="SAM" id="SignalP"/>
    </source>
</evidence>
<dbReference type="Gene3D" id="1.25.40.10">
    <property type="entry name" value="Tetratricopeptide repeat domain"/>
    <property type="match status" value="1"/>
</dbReference>
<dbReference type="OrthoDB" id="9778494at2"/>
<proteinExistence type="predicted"/>
<feature type="chain" id="PRO_5033017124" description="Tetratricopeptide repeat protein" evidence="2">
    <location>
        <begin position="20"/>
        <end position="508"/>
    </location>
</feature>
<feature type="signal peptide" evidence="2">
    <location>
        <begin position="1"/>
        <end position="19"/>
    </location>
</feature>
<accession>A0A844Y0W7</accession>
<dbReference type="InterPro" id="IPR019734">
    <property type="entry name" value="TPR_rpt"/>
</dbReference>
<dbReference type="PROSITE" id="PS50005">
    <property type="entry name" value="TPR"/>
    <property type="match status" value="1"/>
</dbReference>
<dbReference type="Proteomes" id="UP000444185">
    <property type="component" value="Unassembled WGS sequence"/>
</dbReference>
<organism evidence="3 4">
    <name type="scientific">Qipengyuania gaetbuli</name>
    <dbReference type="NCBI Taxonomy" id="266952"/>
    <lineage>
        <taxon>Bacteria</taxon>
        <taxon>Pseudomonadati</taxon>
        <taxon>Pseudomonadota</taxon>
        <taxon>Alphaproteobacteria</taxon>
        <taxon>Sphingomonadales</taxon>
        <taxon>Erythrobacteraceae</taxon>
        <taxon>Qipengyuania</taxon>
    </lineage>
</organism>